<sequence length="96" mass="10516">MYMTTLPVADARAQLSRLVDEAEHTHERFEITRNGHRAAVLLGADDYDALRETIAVLSDTDLLTAHIAGQSELKGGDVVDAAGLERLMRNARPSDE</sequence>
<name>A0ABV5XKK3_9NOCA</name>
<dbReference type="NCBIfam" id="TIGR01552">
    <property type="entry name" value="phd_fam"/>
    <property type="match status" value="1"/>
</dbReference>
<evidence type="ECO:0000256" key="1">
    <source>
        <dbReference type="ARBA" id="ARBA00009981"/>
    </source>
</evidence>
<evidence type="ECO:0000256" key="2">
    <source>
        <dbReference type="RuleBase" id="RU362080"/>
    </source>
</evidence>
<dbReference type="Gene3D" id="3.40.1620.10">
    <property type="entry name" value="YefM-like domain"/>
    <property type="match status" value="1"/>
</dbReference>
<proteinExistence type="inferred from homology"/>
<keyword evidence="4" id="KW-1185">Reference proteome</keyword>
<dbReference type="InterPro" id="IPR051405">
    <property type="entry name" value="phD/YefM_antitoxin"/>
</dbReference>
<dbReference type="PANTHER" id="PTHR33713">
    <property type="entry name" value="ANTITOXIN YAFN-RELATED"/>
    <property type="match status" value="1"/>
</dbReference>
<comment type="function">
    <text evidence="2">Antitoxin component of a type II toxin-antitoxin (TA) system.</text>
</comment>
<dbReference type="Proteomes" id="UP001589587">
    <property type="component" value="Unassembled WGS sequence"/>
</dbReference>
<dbReference type="EMBL" id="JBHMAS010000059">
    <property type="protein sequence ID" value="MFB9782934.1"/>
    <property type="molecule type" value="Genomic_DNA"/>
</dbReference>
<evidence type="ECO:0000313" key="4">
    <source>
        <dbReference type="Proteomes" id="UP001589587"/>
    </source>
</evidence>
<protein>
    <recommendedName>
        <fullName evidence="2">Antitoxin</fullName>
    </recommendedName>
</protein>
<organism evidence="3 4">
    <name type="scientific">Rhodococcus baikonurensis</name>
    <dbReference type="NCBI Taxonomy" id="172041"/>
    <lineage>
        <taxon>Bacteria</taxon>
        <taxon>Bacillati</taxon>
        <taxon>Actinomycetota</taxon>
        <taxon>Actinomycetes</taxon>
        <taxon>Mycobacteriales</taxon>
        <taxon>Nocardiaceae</taxon>
        <taxon>Rhodococcus</taxon>
        <taxon>Rhodococcus erythropolis group</taxon>
    </lineage>
</organism>
<evidence type="ECO:0000313" key="3">
    <source>
        <dbReference type="EMBL" id="MFB9782934.1"/>
    </source>
</evidence>
<reference evidence="3 4" key="1">
    <citation type="submission" date="2024-09" db="EMBL/GenBank/DDBJ databases">
        <authorList>
            <person name="Sun Q."/>
            <person name="Mori K."/>
        </authorList>
    </citation>
    <scope>NUCLEOTIDE SEQUENCE [LARGE SCALE GENOMIC DNA]</scope>
    <source>
        <strain evidence="3 4">JCM 11411</strain>
    </source>
</reference>
<dbReference type="SUPFAM" id="SSF143120">
    <property type="entry name" value="YefM-like"/>
    <property type="match status" value="1"/>
</dbReference>
<comment type="similarity">
    <text evidence="1 2">Belongs to the phD/YefM antitoxin family.</text>
</comment>
<accession>A0ABV5XKK3</accession>
<dbReference type="InterPro" id="IPR036165">
    <property type="entry name" value="YefM-like_sf"/>
</dbReference>
<dbReference type="Pfam" id="PF02604">
    <property type="entry name" value="PhdYeFM_antitox"/>
    <property type="match status" value="1"/>
</dbReference>
<dbReference type="InterPro" id="IPR006442">
    <property type="entry name" value="Antitoxin_Phd/YefM"/>
</dbReference>
<gene>
    <name evidence="3" type="ORF">ACFFQ6_24825</name>
</gene>
<comment type="caution">
    <text evidence="3">The sequence shown here is derived from an EMBL/GenBank/DDBJ whole genome shotgun (WGS) entry which is preliminary data.</text>
</comment>
<dbReference type="RefSeq" id="WP_073513846.1">
    <property type="nucleotide sequence ID" value="NZ_JBHMAS010000059.1"/>
</dbReference>
<dbReference type="PANTHER" id="PTHR33713:SF10">
    <property type="entry name" value="ANTITOXIN YAFN"/>
    <property type="match status" value="1"/>
</dbReference>